<keyword evidence="3" id="KW-0378">Hydrolase</keyword>
<dbReference type="AlphaFoldDB" id="A0AAV5TQV5"/>
<gene>
    <name evidence="6" type="ORF">PENTCL1PPCAC_18876</name>
</gene>
<dbReference type="CDD" id="cd02248">
    <property type="entry name" value="Peptidase_C1A"/>
    <property type="match status" value="1"/>
</dbReference>
<dbReference type="Proteomes" id="UP001432027">
    <property type="component" value="Unassembled WGS sequence"/>
</dbReference>
<accession>A0AAV5TQV5</accession>
<feature type="non-terminal residue" evidence="6">
    <location>
        <position position="150"/>
    </location>
</feature>
<dbReference type="SMART" id="SM00645">
    <property type="entry name" value="Pept_C1"/>
    <property type="match status" value="1"/>
</dbReference>
<organism evidence="6 7">
    <name type="scientific">Pristionchus entomophagus</name>
    <dbReference type="NCBI Taxonomy" id="358040"/>
    <lineage>
        <taxon>Eukaryota</taxon>
        <taxon>Metazoa</taxon>
        <taxon>Ecdysozoa</taxon>
        <taxon>Nematoda</taxon>
        <taxon>Chromadorea</taxon>
        <taxon>Rhabditida</taxon>
        <taxon>Rhabditina</taxon>
        <taxon>Diplogasteromorpha</taxon>
        <taxon>Diplogasteroidea</taxon>
        <taxon>Neodiplogasteridae</taxon>
        <taxon>Pristionchus</taxon>
    </lineage>
</organism>
<protein>
    <recommendedName>
        <fullName evidence="5">Peptidase C1A papain C-terminal domain-containing protein</fullName>
    </recommendedName>
</protein>
<dbReference type="PANTHER" id="PTHR12411">
    <property type="entry name" value="CYSTEINE PROTEASE FAMILY C1-RELATED"/>
    <property type="match status" value="1"/>
</dbReference>
<dbReference type="InterPro" id="IPR038765">
    <property type="entry name" value="Papain-like_cys_pep_sf"/>
</dbReference>
<evidence type="ECO:0000259" key="5">
    <source>
        <dbReference type="SMART" id="SM00645"/>
    </source>
</evidence>
<dbReference type="InterPro" id="IPR000169">
    <property type="entry name" value="Pept_cys_AS"/>
</dbReference>
<name>A0AAV5TQV5_9BILA</name>
<keyword evidence="4" id="KW-0788">Thiol protease</keyword>
<evidence type="ECO:0000256" key="4">
    <source>
        <dbReference type="ARBA" id="ARBA00022807"/>
    </source>
</evidence>
<evidence type="ECO:0000256" key="1">
    <source>
        <dbReference type="ARBA" id="ARBA00008455"/>
    </source>
</evidence>
<dbReference type="GO" id="GO:0006508">
    <property type="term" value="P:proteolysis"/>
    <property type="evidence" value="ECO:0007669"/>
    <property type="project" value="UniProtKB-KW"/>
</dbReference>
<dbReference type="InterPro" id="IPR013128">
    <property type="entry name" value="Peptidase_C1A"/>
</dbReference>
<dbReference type="InterPro" id="IPR000668">
    <property type="entry name" value="Peptidase_C1A_C"/>
</dbReference>
<feature type="domain" description="Peptidase C1A papain C-terminal" evidence="5">
    <location>
        <begin position="57"/>
        <end position="150"/>
    </location>
</feature>
<evidence type="ECO:0000313" key="6">
    <source>
        <dbReference type="EMBL" id="GMS96701.1"/>
    </source>
</evidence>
<feature type="non-terminal residue" evidence="6">
    <location>
        <position position="1"/>
    </location>
</feature>
<dbReference type="SUPFAM" id="SSF54001">
    <property type="entry name" value="Cysteine proteinases"/>
    <property type="match status" value="1"/>
</dbReference>
<keyword evidence="2" id="KW-0645">Protease</keyword>
<sequence length="150" mass="16710">VLFRIDEHNRNPNNTFYLRFSDISMLTPEQYKMRLGVRQSISRYNSTGFVAPAGFKAPESVDWRELGAVARVKDQGGCGSCWAFATVGSLEGQHAIQKKTRLVELSEKNLVDCANQTWGNFGCGGGWPTNAYKYIGQNGGIDTEESYPYV</sequence>
<dbReference type="InterPro" id="IPR039417">
    <property type="entry name" value="Peptidase_C1A_papain-like"/>
</dbReference>
<comment type="similarity">
    <text evidence="1">Belongs to the peptidase C1 family.</text>
</comment>
<evidence type="ECO:0000256" key="3">
    <source>
        <dbReference type="ARBA" id="ARBA00022801"/>
    </source>
</evidence>
<dbReference type="EMBL" id="BTSX01000004">
    <property type="protein sequence ID" value="GMS96701.1"/>
    <property type="molecule type" value="Genomic_DNA"/>
</dbReference>
<evidence type="ECO:0000313" key="7">
    <source>
        <dbReference type="Proteomes" id="UP001432027"/>
    </source>
</evidence>
<proteinExistence type="inferred from homology"/>
<dbReference type="Gene3D" id="3.90.70.10">
    <property type="entry name" value="Cysteine proteinases"/>
    <property type="match status" value="1"/>
</dbReference>
<dbReference type="PROSITE" id="PS00139">
    <property type="entry name" value="THIOL_PROTEASE_CYS"/>
    <property type="match status" value="1"/>
</dbReference>
<dbReference type="Pfam" id="PF00112">
    <property type="entry name" value="Peptidase_C1"/>
    <property type="match status" value="1"/>
</dbReference>
<evidence type="ECO:0000256" key="2">
    <source>
        <dbReference type="ARBA" id="ARBA00022670"/>
    </source>
</evidence>
<reference evidence="6" key="1">
    <citation type="submission" date="2023-10" db="EMBL/GenBank/DDBJ databases">
        <title>Genome assembly of Pristionchus species.</title>
        <authorList>
            <person name="Yoshida K."/>
            <person name="Sommer R.J."/>
        </authorList>
    </citation>
    <scope>NUCLEOTIDE SEQUENCE</scope>
    <source>
        <strain evidence="6">RS0144</strain>
    </source>
</reference>
<dbReference type="GO" id="GO:0008234">
    <property type="term" value="F:cysteine-type peptidase activity"/>
    <property type="evidence" value="ECO:0007669"/>
    <property type="project" value="UniProtKB-KW"/>
</dbReference>
<comment type="caution">
    <text evidence="6">The sequence shown here is derived from an EMBL/GenBank/DDBJ whole genome shotgun (WGS) entry which is preliminary data.</text>
</comment>
<keyword evidence="7" id="KW-1185">Reference proteome</keyword>